<evidence type="ECO:0000256" key="2">
    <source>
        <dbReference type="ARBA" id="ARBA00023125"/>
    </source>
</evidence>
<accession>A0A7G1HS91</accession>
<dbReference type="PROSITE" id="PS01124">
    <property type="entry name" value="HTH_ARAC_FAMILY_2"/>
    <property type="match status" value="1"/>
</dbReference>
<evidence type="ECO:0000313" key="5">
    <source>
        <dbReference type="EMBL" id="BCI62466.1"/>
    </source>
</evidence>
<evidence type="ECO:0000256" key="3">
    <source>
        <dbReference type="ARBA" id="ARBA00023163"/>
    </source>
</evidence>
<dbReference type="SUPFAM" id="SSF46689">
    <property type="entry name" value="Homeodomain-like"/>
    <property type="match status" value="1"/>
</dbReference>
<dbReference type="InterPro" id="IPR009057">
    <property type="entry name" value="Homeodomain-like_sf"/>
</dbReference>
<dbReference type="EMBL" id="AP023322">
    <property type="protein sequence ID" value="BCI62466.1"/>
    <property type="molecule type" value="Genomic_DNA"/>
</dbReference>
<dbReference type="GO" id="GO:0043565">
    <property type="term" value="F:sequence-specific DNA binding"/>
    <property type="evidence" value="ECO:0007669"/>
    <property type="project" value="InterPro"/>
</dbReference>
<organism evidence="5 6">
    <name type="scientific">Coprobacter secundus subsp. similis</name>
    <dbReference type="NCBI Taxonomy" id="2751153"/>
    <lineage>
        <taxon>Bacteria</taxon>
        <taxon>Pseudomonadati</taxon>
        <taxon>Bacteroidota</taxon>
        <taxon>Bacteroidia</taxon>
        <taxon>Bacteroidales</taxon>
        <taxon>Barnesiellaceae</taxon>
        <taxon>Coprobacter</taxon>
    </lineage>
</organism>
<keyword evidence="2" id="KW-0238">DNA-binding</keyword>
<evidence type="ECO:0000259" key="4">
    <source>
        <dbReference type="PROSITE" id="PS01124"/>
    </source>
</evidence>
<dbReference type="GO" id="GO:0003700">
    <property type="term" value="F:DNA-binding transcription factor activity"/>
    <property type="evidence" value="ECO:0007669"/>
    <property type="project" value="InterPro"/>
</dbReference>
<dbReference type="KEGG" id="copr:Cop2CBH44_08190"/>
<reference evidence="6" key="1">
    <citation type="submission" date="2020-07" db="EMBL/GenBank/DDBJ databases">
        <title>Complete genome sequencing of Coprobacter sp. strain 2CBH44.</title>
        <authorList>
            <person name="Sakamoto M."/>
            <person name="Murakami T."/>
            <person name="Mori H."/>
        </authorList>
    </citation>
    <scope>NUCLEOTIDE SEQUENCE [LARGE SCALE GENOMIC DNA]</scope>
    <source>
        <strain evidence="6">2CBH44</strain>
    </source>
</reference>
<dbReference type="Proteomes" id="UP000594042">
    <property type="component" value="Chromosome"/>
</dbReference>
<feature type="domain" description="HTH araC/xylS-type" evidence="4">
    <location>
        <begin position="193"/>
        <end position="298"/>
    </location>
</feature>
<gene>
    <name evidence="5" type="ORF">Cop2CBH44_08190</name>
</gene>
<dbReference type="AlphaFoldDB" id="A0A7G1HS91"/>
<name>A0A7G1HS91_9BACT</name>
<evidence type="ECO:0000313" key="6">
    <source>
        <dbReference type="Proteomes" id="UP000594042"/>
    </source>
</evidence>
<sequence length="299" mass="34742">MKTDTLNLNTVHQCNCILGEKTLHPLVSTINLSSKNWGQLDCLKVGFYAALLNESFCKSFIYGREKCDFSDGTILFFSPGETIEIKERAEIFHSKGWLLTFHPEFITGTSLGMNISNYTFFNYQKSEALHLSFREQKNICRCMEDIEKELLWSIDIYSKALISKYIEILLDYCTRFYTRQFTTRSEINKKIINKIEKIIENVLLNRQINSFGVSMTKYCASQLSLSDTYLEDLLKHETGMRMNEYIQIKCINIAKKSLLETNKSYNQIAKDLGFPSSQHFSRLFKRITGITPTEYKSQN</sequence>
<dbReference type="Gene3D" id="1.10.10.60">
    <property type="entry name" value="Homeodomain-like"/>
    <property type="match status" value="2"/>
</dbReference>
<dbReference type="RefSeq" id="WP_021930441.1">
    <property type="nucleotide sequence ID" value="NZ_AP023322.1"/>
</dbReference>
<keyword evidence="6" id="KW-1185">Reference proteome</keyword>
<dbReference type="PRINTS" id="PR00032">
    <property type="entry name" value="HTHARAC"/>
</dbReference>
<dbReference type="PANTHER" id="PTHR43280">
    <property type="entry name" value="ARAC-FAMILY TRANSCRIPTIONAL REGULATOR"/>
    <property type="match status" value="1"/>
</dbReference>
<dbReference type="PANTHER" id="PTHR43280:SF32">
    <property type="entry name" value="TRANSCRIPTIONAL REGULATORY PROTEIN"/>
    <property type="match status" value="1"/>
</dbReference>
<keyword evidence="3" id="KW-0804">Transcription</keyword>
<evidence type="ECO:0000256" key="1">
    <source>
        <dbReference type="ARBA" id="ARBA00023015"/>
    </source>
</evidence>
<dbReference type="InterPro" id="IPR020449">
    <property type="entry name" value="Tscrpt_reg_AraC-type_HTH"/>
</dbReference>
<keyword evidence="1" id="KW-0805">Transcription regulation</keyword>
<dbReference type="SMART" id="SM00342">
    <property type="entry name" value="HTH_ARAC"/>
    <property type="match status" value="1"/>
</dbReference>
<proteinExistence type="predicted"/>
<protein>
    <submittedName>
        <fullName evidence="5">AraC family transcriptional regulator</fullName>
    </submittedName>
</protein>
<dbReference type="InterPro" id="IPR018060">
    <property type="entry name" value="HTH_AraC"/>
</dbReference>
<dbReference type="Pfam" id="PF12833">
    <property type="entry name" value="HTH_18"/>
    <property type="match status" value="1"/>
</dbReference>